<evidence type="ECO:0000313" key="1">
    <source>
        <dbReference type="EMBL" id="MBW4671767.1"/>
    </source>
</evidence>
<dbReference type="Proteomes" id="UP000729701">
    <property type="component" value="Unassembled WGS sequence"/>
</dbReference>
<gene>
    <name evidence="1" type="ORF">KME60_31175</name>
</gene>
<organism evidence="1 2">
    <name type="scientific">Cyanomargarita calcarea GSE-NOS-MK-12-04C</name>
    <dbReference type="NCBI Taxonomy" id="2839659"/>
    <lineage>
        <taxon>Bacteria</taxon>
        <taxon>Bacillati</taxon>
        <taxon>Cyanobacteriota</taxon>
        <taxon>Cyanophyceae</taxon>
        <taxon>Nostocales</taxon>
        <taxon>Cyanomargaritaceae</taxon>
        <taxon>Cyanomargarita</taxon>
    </lineage>
</organism>
<accession>A0A951QW92</accession>
<reference evidence="1" key="2">
    <citation type="journal article" date="2022" name="Microbiol. Resour. Announc.">
        <title>Metagenome Sequencing to Explore Phylogenomics of Terrestrial Cyanobacteria.</title>
        <authorList>
            <person name="Ward R.D."/>
            <person name="Stajich J.E."/>
            <person name="Johansen J.R."/>
            <person name="Huntemann M."/>
            <person name="Clum A."/>
            <person name="Foster B."/>
            <person name="Foster B."/>
            <person name="Roux S."/>
            <person name="Palaniappan K."/>
            <person name="Varghese N."/>
            <person name="Mukherjee S."/>
            <person name="Reddy T.B.K."/>
            <person name="Daum C."/>
            <person name="Copeland A."/>
            <person name="Chen I.A."/>
            <person name="Ivanova N.N."/>
            <person name="Kyrpides N.C."/>
            <person name="Shapiro N."/>
            <person name="Eloe-Fadrosh E.A."/>
            <person name="Pietrasiak N."/>
        </authorList>
    </citation>
    <scope>NUCLEOTIDE SEQUENCE</scope>
    <source>
        <strain evidence="1">GSE-NOS-MK-12-04C</strain>
    </source>
</reference>
<evidence type="ECO:0000313" key="2">
    <source>
        <dbReference type="Proteomes" id="UP000729701"/>
    </source>
</evidence>
<dbReference type="AlphaFoldDB" id="A0A951QW92"/>
<proteinExistence type="predicted"/>
<protein>
    <submittedName>
        <fullName evidence="1">Uncharacterized protein</fullName>
    </submittedName>
</protein>
<reference evidence="1" key="1">
    <citation type="submission" date="2021-05" db="EMBL/GenBank/DDBJ databases">
        <authorList>
            <person name="Pietrasiak N."/>
            <person name="Ward R."/>
            <person name="Stajich J.E."/>
            <person name="Kurbessoian T."/>
        </authorList>
    </citation>
    <scope>NUCLEOTIDE SEQUENCE</scope>
    <source>
        <strain evidence="1">GSE-NOS-MK-12-04C</strain>
    </source>
</reference>
<name>A0A951QW92_9CYAN</name>
<dbReference type="EMBL" id="JAHHGZ010000053">
    <property type="protein sequence ID" value="MBW4671767.1"/>
    <property type="molecule type" value="Genomic_DNA"/>
</dbReference>
<comment type="caution">
    <text evidence="1">The sequence shown here is derived from an EMBL/GenBank/DDBJ whole genome shotgun (WGS) entry which is preliminary data.</text>
</comment>
<sequence>MLTKNQPFQQRSLSYRYPQNPIKFLGEGSDLPFASGILKEVGDLTLTTRQTFLKIK</sequence>